<evidence type="ECO:0000313" key="3">
    <source>
        <dbReference type="Proteomes" id="UP001319865"/>
    </source>
</evidence>
<dbReference type="Pfam" id="PF00534">
    <property type="entry name" value="Glycos_transf_1"/>
    <property type="match status" value="1"/>
</dbReference>
<evidence type="ECO:0000259" key="1">
    <source>
        <dbReference type="Pfam" id="PF00534"/>
    </source>
</evidence>
<sequence length="375" mass="43912">MRIAIITNIIPTYREHFYDVILNDSRFDIKVFCQDKQVGENIKSIHKKYGDRVYLLKSYSPFNDNSLVLQFLPIFDLFKNYDIFVVDGNLRHVSQAFLSMIFKLLGKKIIIWSNVQTFGGNRILQKLRLTWWKIFDNFLMYTDKDVCELDKLGFKNKNIISINNGLNQNFINNQIKFWNEEKLSLFKQQHKINSNNIIISSGRINIINQHDLTIEAVKSIKIFIPDILWIVIGNGSELERLKKKSKVYNLKNNICFLGEVYEEEEKCPWFLISKGFVHPGPIGLSLLNAYGYSLPVITHNSTNNHGPEFSLFEDNKTGYLFEYRNCNDLVSKIIFLINNETEVKKIRQNIFEIANFKNNTSVMADQFFNMIKLVN</sequence>
<keyword evidence="3" id="KW-1185">Reference proteome</keyword>
<proteinExistence type="predicted"/>
<reference evidence="2 3" key="1">
    <citation type="journal article" date="2022" name="Int. J. Syst. Evol. Microbiol.">
        <title>Flavobacterium ammonificans sp. nov. and Flavobacterium ammoniigenes sp. nov., ammonifying bacteria isolated from surface river water.</title>
        <authorList>
            <person name="Watanabe K."/>
            <person name="Kitamura T."/>
            <person name="Ogata Y."/>
            <person name="Shindo C."/>
            <person name="Suda W."/>
        </authorList>
    </citation>
    <scope>NUCLEOTIDE SEQUENCE [LARGE SCALE GENOMIC DNA]</scope>
    <source>
        <strain evidence="2 3">GENT11</strain>
    </source>
</reference>
<organism evidence="2 3">
    <name type="scientific">Flavobacterium ammonificans</name>
    <dbReference type="NCBI Taxonomy" id="1751056"/>
    <lineage>
        <taxon>Bacteria</taxon>
        <taxon>Pseudomonadati</taxon>
        <taxon>Bacteroidota</taxon>
        <taxon>Flavobacteriia</taxon>
        <taxon>Flavobacteriales</taxon>
        <taxon>Flavobacteriaceae</taxon>
        <taxon>Flavobacterium</taxon>
    </lineage>
</organism>
<dbReference type="EMBL" id="AP025183">
    <property type="protein sequence ID" value="BDB52697.1"/>
    <property type="molecule type" value="Genomic_DNA"/>
</dbReference>
<accession>A0ABN6KU79</accession>
<dbReference type="SUPFAM" id="SSF53756">
    <property type="entry name" value="UDP-Glycosyltransferase/glycogen phosphorylase"/>
    <property type="match status" value="1"/>
</dbReference>
<dbReference type="RefSeq" id="WP_229328599.1">
    <property type="nucleotide sequence ID" value="NZ_AP025183.1"/>
</dbReference>
<dbReference type="Proteomes" id="UP001319865">
    <property type="component" value="Chromosome"/>
</dbReference>
<reference evidence="2 3" key="2">
    <citation type="journal article" date="2022" name="Microorganisms">
        <title>Complete Genome Sequences of Two Flavobacterium ammonificans Strains and a Flavobacterium ammoniigenes Strain of Ammonifying Bacterioplankton Isolated from Surface River Water.</title>
        <authorList>
            <person name="Suda W."/>
            <person name="Ogata Y."/>
            <person name="Shindo C."/>
            <person name="Watanabe K."/>
        </authorList>
    </citation>
    <scope>NUCLEOTIDE SEQUENCE [LARGE SCALE GENOMIC DNA]</scope>
    <source>
        <strain evidence="2 3">GENT11</strain>
    </source>
</reference>
<dbReference type="InterPro" id="IPR001296">
    <property type="entry name" value="Glyco_trans_1"/>
</dbReference>
<dbReference type="Gene3D" id="3.40.50.2000">
    <property type="entry name" value="Glycogen Phosphorylase B"/>
    <property type="match status" value="2"/>
</dbReference>
<dbReference type="PANTHER" id="PTHR12526">
    <property type="entry name" value="GLYCOSYLTRANSFERASE"/>
    <property type="match status" value="1"/>
</dbReference>
<feature type="domain" description="Glycosyl transferase family 1" evidence="1">
    <location>
        <begin position="187"/>
        <end position="350"/>
    </location>
</feature>
<evidence type="ECO:0000313" key="2">
    <source>
        <dbReference type="EMBL" id="BDB52697.1"/>
    </source>
</evidence>
<gene>
    <name evidence="2" type="ORF">GENT11_10090</name>
</gene>
<protein>
    <recommendedName>
        <fullName evidence="1">Glycosyl transferase family 1 domain-containing protein</fullName>
    </recommendedName>
</protein>
<name>A0ABN6KU79_9FLAO</name>